<sequence>MISKFNFIKGKMDQVLTFLGVFILLFLISIGVQAQKVNELNAYFVEEGIEAGDRLFNFVYGATPTIVISDGSKVYPSELNPQKVDVDGVSLSILNDSDPLFRTVKMIQVHITDVSQLNSVSLKSTLFSSFPNLEFIHILSDVAMTIQDVSKMVTDFSETDVLIFYQVALPQ</sequence>
<organism evidence="1 2">
    <name type="scientific">Belliella alkalica</name>
    <dbReference type="NCBI Taxonomy" id="1730871"/>
    <lineage>
        <taxon>Bacteria</taxon>
        <taxon>Pseudomonadati</taxon>
        <taxon>Bacteroidota</taxon>
        <taxon>Cytophagia</taxon>
        <taxon>Cytophagales</taxon>
        <taxon>Cyclobacteriaceae</taxon>
        <taxon>Belliella</taxon>
    </lineage>
</organism>
<dbReference type="EMBL" id="JAKZGO010000003">
    <property type="protein sequence ID" value="MCH7412963.1"/>
    <property type="molecule type" value="Genomic_DNA"/>
</dbReference>
<reference evidence="1" key="1">
    <citation type="submission" date="2022-03" db="EMBL/GenBank/DDBJ databases">
        <title>De novo assembled genomes of Belliella spp. (Cyclobacteriaceae) strains.</title>
        <authorList>
            <person name="Szabo A."/>
            <person name="Korponai K."/>
            <person name="Felfoldi T."/>
        </authorList>
    </citation>
    <scope>NUCLEOTIDE SEQUENCE</scope>
    <source>
        <strain evidence="1">DSM 111903</strain>
    </source>
</reference>
<evidence type="ECO:0000313" key="2">
    <source>
        <dbReference type="Proteomes" id="UP001165430"/>
    </source>
</evidence>
<comment type="caution">
    <text evidence="1">The sequence shown here is derived from an EMBL/GenBank/DDBJ whole genome shotgun (WGS) entry which is preliminary data.</text>
</comment>
<gene>
    <name evidence="1" type="ORF">MM213_05690</name>
</gene>
<dbReference type="Proteomes" id="UP001165430">
    <property type="component" value="Unassembled WGS sequence"/>
</dbReference>
<dbReference type="RefSeq" id="WP_241410496.1">
    <property type="nucleotide sequence ID" value="NZ_JAKZGO010000003.1"/>
</dbReference>
<keyword evidence="2" id="KW-1185">Reference proteome</keyword>
<protein>
    <submittedName>
        <fullName evidence="1">Uncharacterized protein</fullName>
    </submittedName>
</protein>
<name>A0ABS9V9D5_9BACT</name>
<accession>A0ABS9V9D5</accession>
<proteinExistence type="predicted"/>
<evidence type="ECO:0000313" key="1">
    <source>
        <dbReference type="EMBL" id="MCH7412963.1"/>
    </source>
</evidence>